<dbReference type="GO" id="GO:0006352">
    <property type="term" value="P:DNA-templated transcription initiation"/>
    <property type="evidence" value="ECO:0007669"/>
    <property type="project" value="InterPro"/>
</dbReference>
<evidence type="ECO:0000313" key="9">
    <source>
        <dbReference type="Proteomes" id="UP000287527"/>
    </source>
</evidence>
<keyword evidence="2" id="KW-0805">Transcription regulation</keyword>
<dbReference type="InterPro" id="IPR014284">
    <property type="entry name" value="RNA_pol_sigma-70_dom"/>
</dbReference>
<dbReference type="SUPFAM" id="SSF88659">
    <property type="entry name" value="Sigma3 and sigma4 domains of RNA polymerase sigma factors"/>
    <property type="match status" value="1"/>
</dbReference>
<dbReference type="GO" id="GO:0003677">
    <property type="term" value="F:DNA binding"/>
    <property type="evidence" value="ECO:0007669"/>
    <property type="project" value="UniProtKB-KW"/>
</dbReference>
<comment type="caution">
    <text evidence="8">The sequence shown here is derived from an EMBL/GenBank/DDBJ whole genome shotgun (WGS) entry which is preliminary data.</text>
</comment>
<dbReference type="PANTHER" id="PTHR43133:SF8">
    <property type="entry name" value="RNA POLYMERASE SIGMA FACTOR HI_1459-RELATED"/>
    <property type="match status" value="1"/>
</dbReference>
<dbReference type="InterPro" id="IPR013249">
    <property type="entry name" value="RNA_pol_sigma70_r4_t2"/>
</dbReference>
<dbReference type="AlphaFoldDB" id="A0A3S3QDQ6"/>
<keyword evidence="4" id="KW-0238">DNA-binding</keyword>
<dbReference type="Pfam" id="PF04542">
    <property type="entry name" value="Sigma70_r2"/>
    <property type="match status" value="1"/>
</dbReference>
<dbReference type="InterPro" id="IPR036388">
    <property type="entry name" value="WH-like_DNA-bd_sf"/>
</dbReference>
<accession>A0A3S3QDQ6</accession>
<dbReference type="EMBL" id="SBII01000004">
    <property type="protein sequence ID" value="RWX01048.1"/>
    <property type="molecule type" value="Genomic_DNA"/>
</dbReference>
<sequence>MNQSDFIKVISPFKDRVFRLAKRLLVSTEEAEDATQEVLVKLWNNKNKLEAYSSVEALAMTMTKNYCLDQLKSKRATEMRIVHSNYTDRQPGLQQQTEDRDSWQWVEKIIEKLPEQQKLILQMRDIEQYEFEEIAKIMDMNETAVRVALSRARKALREELTKTHSYGIKSN</sequence>
<dbReference type="Gene3D" id="1.10.10.10">
    <property type="entry name" value="Winged helix-like DNA-binding domain superfamily/Winged helix DNA-binding domain"/>
    <property type="match status" value="1"/>
</dbReference>
<dbReference type="SUPFAM" id="SSF88946">
    <property type="entry name" value="Sigma2 domain of RNA polymerase sigma factors"/>
    <property type="match status" value="1"/>
</dbReference>
<dbReference type="OrthoDB" id="795989at2"/>
<dbReference type="Proteomes" id="UP000287527">
    <property type="component" value="Unassembled WGS sequence"/>
</dbReference>
<dbReference type="RefSeq" id="WP_128389527.1">
    <property type="nucleotide sequence ID" value="NZ_SBII01000004.1"/>
</dbReference>
<proteinExistence type="inferred from homology"/>
<dbReference type="NCBIfam" id="TIGR02937">
    <property type="entry name" value="sigma70-ECF"/>
    <property type="match status" value="1"/>
</dbReference>
<evidence type="ECO:0000256" key="5">
    <source>
        <dbReference type="ARBA" id="ARBA00023163"/>
    </source>
</evidence>
<evidence type="ECO:0000256" key="2">
    <source>
        <dbReference type="ARBA" id="ARBA00023015"/>
    </source>
</evidence>
<evidence type="ECO:0000313" key="8">
    <source>
        <dbReference type="EMBL" id="RWX01048.1"/>
    </source>
</evidence>
<evidence type="ECO:0000259" key="7">
    <source>
        <dbReference type="Pfam" id="PF08281"/>
    </source>
</evidence>
<dbReference type="PANTHER" id="PTHR43133">
    <property type="entry name" value="RNA POLYMERASE ECF-TYPE SIGMA FACTO"/>
    <property type="match status" value="1"/>
</dbReference>
<evidence type="ECO:0000259" key="6">
    <source>
        <dbReference type="Pfam" id="PF04542"/>
    </source>
</evidence>
<feature type="domain" description="RNA polymerase sigma-70 region 2" evidence="6">
    <location>
        <begin position="12"/>
        <end position="76"/>
    </location>
</feature>
<dbReference type="InterPro" id="IPR039425">
    <property type="entry name" value="RNA_pol_sigma-70-like"/>
</dbReference>
<protein>
    <submittedName>
        <fullName evidence="8">Sigma-70 family RNA polymerase sigma factor</fullName>
    </submittedName>
</protein>
<dbReference type="GO" id="GO:0016987">
    <property type="term" value="F:sigma factor activity"/>
    <property type="evidence" value="ECO:0007669"/>
    <property type="project" value="UniProtKB-KW"/>
</dbReference>
<dbReference type="Pfam" id="PF08281">
    <property type="entry name" value="Sigma70_r4_2"/>
    <property type="match status" value="1"/>
</dbReference>
<reference evidence="8 9" key="1">
    <citation type="submission" date="2019-01" db="EMBL/GenBank/DDBJ databases">
        <title>Flavobacterium sp. nov.,isolated from freshwater.</title>
        <authorList>
            <person name="Zhang R."/>
            <person name="Du Z.-J."/>
        </authorList>
    </citation>
    <scope>NUCLEOTIDE SEQUENCE [LARGE SCALE GENOMIC DNA]</scope>
    <source>
        <strain evidence="8 9">1E403</strain>
    </source>
</reference>
<gene>
    <name evidence="8" type="ORF">EPI11_08485</name>
</gene>
<dbReference type="CDD" id="cd06171">
    <property type="entry name" value="Sigma70_r4"/>
    <property type="match status" value="1"/>
</dbReference>
<comment type="similarity">
    <text evidence="1">Belongs to the sigma-70 factor family. ECF subfamily.</text>
</comment>
<keyword evidence="3" id="KW-0731">Sigma factor</keyword>
<dbReference type="InterPro" id="IPR007627">
    <property type="entry name" value="RNA_pol_sigma70_r2"/>
</dbReference>
<keyword evidence="9" id="KW-1185">Reference proteome</keyword>
<name>A0A3S3QDQ6_9FLAO</name>
<dbReference type="InterPro" id="IPR013324">
    <property type="entry name" value="RNA_pol_sigma_r3/r4-like"/>
</dbReference>
<keyword evidence="5" id="KW-0804">Transcription</keyword>
<evidence type="ECO:0000256" key="1">
    <source>
        <dbReference type="ARBA" id="ARBA00010641"/>
    </source>
</evidence>
<dbReference type="InterPro" id="IPR013325">
    <property type="entry name" value="RNA_pol_sigma_r2"/>
</dbReference>
<feature type="domain" description="RNA polymerase sigma factor 70 region 4 type 2" evidence="7">
    <location>
        <begin position="104"/>
        <end position="156"/>
    </location>
</feature>
<evidence type="ECO:0000256" key="4">
    <source>
        <dbReference type="ARBA" id="ARBA00023125"/>
    </source>
</evidence>
<dbReference type="Gene3D" id="1.10.1740.10">
    <property type="match status" value="1"/>
</dbReference>
<organism evidence="8 9">
    <name type="scientific">Flavobacterium cerinum</name>
    <dbReference type="NCBI Taxonomy" id="2502784"/>
    <lineage>
        <taxon>Bacteria</taxon>
        <taxon>Pseudomonadati</taxon>
        <taxon>Bacteroidota</taxon>
        <taxon>Flavobacteriia</taxon>
        <taxon>Flavobacteriales</taxon>
        <taxon>Flavobacteriaceae</taxon>
        <taxon>Flavobacterium</taxon>
    </lineage>
</organism>
<evidence type="ECO:0000256" key="3">
    <source>
        <dbReference type="ARBA" id="ARBA00023082"/>
    </source>
</evidence>